<organism evidence="2">
    <name type="scientific">Brassica cretica</name>
    <name type="common">Mustard</name>
    <dbReference type="NCBI Taxonomy" id="69181"/>
    <lineage>
        <taxon>Eukaryota</taxon>
        <taxon>Viridiplantae</taxon>
        <taxon>Streptophyta</taxon>
        <taxon>Embryophyta</taxon>
        <taxon>Tracheophyta</taxon>
        <taxon>Spermatophyta</taxon>
        <taxon>Magnoliopsida</taxon>
        <taxon>eudicotyledons</taxon>
        <taxon>Gunneridae</taxon>
        <taxon>Pentapetalae</taxon>
        <taxon>rosids</taxon>
        <taxon>malvids</taxon>
        <taxon>Brassicales</taxon>
        <taxon>Brassicaceae</taxon>
        <taxon>Brassiceae</taxon>
        <taxon>Brassica</taxon>
    </lineage>
</organism>
<sequence length="58" mass="6658">MEKDFVRRLPGSPDDFQEIETTSRKSRRLPEDIQEVQRLLGSPGDLNGSRLEGFLEVI</sequence>
<proteinExistence type="predicted"/>
<comment type="caution">
    <text evidence="2">The sequence shown here is derived from an EMBL/GenBank/DDBJ whole genome shotgun (WGS) entry which is preliminary data.</text>
</comment>
<reference evidence="2" key="1">
    <citation type="submission" date="2019-12" db="EMBL/GenBank/DDBJ databases">
        <title>Genome sequencing and annotation of Brassica cretica.</title>
        <authorList>
            <person name="Studholme D.J."/>
            <person name="Sarris P.F."/>
        </authorList>
    </citation>
    <scope>NUCLEOTIDE SEQUENCE</scope>
    <source>
        <strain evidence="2">PFS-102/07</strain>
        <tissue evidence="2">Leaf</tissue>
    </source>
</reference>
<dbReference type="AlphaFoldDB" id="A0A8S9GLS8"/>
<name>A0A8S9GLS8_BRACR</name>
<accession>A0A8S9GLS8</accession>
<feature type="region of interest" description="Disordered" evidence="1">
    <location>
        <begin position="1"/>
        <end position="28"/>
    </location>
</feature>
<evidence type="ECO:0000256" key="1">
    <source>
        <dbReference type="SAM" id="MobiDB-lite"/>
    </source>
</evidence>
<dbReference type="EMBL" id="QGKY02001925">
    <property type="protein sequence ID" value="KAF2545934.1"/>
    <property type="molecule type" value="Genomic_DNA"/>
</dbReference>
<gene>
    <name evidence="2" type="ORF">F2Q70_00021648</name>
</gene>
<evidence type="ECO:0000313" key="2">
    <source>
        <dbReference type="EMBL" id="KAF2545934.1"/>
    </source>
</evidence>
<protein>
    <submittedName>
        <fullName evidence="2">Uncharacterized protein</fullName>
    </submittedName>
</protein>